<gene>
    <name evidence="2" type="primary">epsH_6</name>
    <name evidence="2" type="ORF">MBBWO_15040</name>
</gene>
<keyword evidence="3" id="KW-1185">Reference proteome</keyword>
<comment type="caution">
    <text evidence="2">The sequence shown here is derived from an EMBL/GenBank/DDBJ whole genome shotgun (WGS) entry which is preliminary data.</text>
</comment>
<sequence length="286" mass="33407">MDVNSGFPGTGRNVGLDLAQGECVIFADHDDTYEENAFEIMYDEIASENADMVICNFNQVFPDRTVPFKSIFGDSGKINVNSFKEEPDLLRIPAAIWTRMFRREFLQKNKINFIEGMLAEDVHLAINASFKASGIVYLNDFYGYNYKIRDSGKDKSTIHVRNRKYIEAMLNGYYEIDKLLNDENKVSYGKKIFKSHLTSWLYTIVLSKLSNSDKLILFRKSYNIFDNFYVEDPFFKGKYKKLVNHIINREFEKAVDESNYLENIQENINDKTGKSRIKRLLNKFKR</sequence>
<dbReference type="Proteomes" id="UP000245577">
    <property type="component" value="Unassembled WGS sequence"/>
</dbReference>
<dbReference type="Gene3D" id="3.90.550.10">
    <property type="entry name" value="Spore Coat Polysaccharide Biosynthesis Protein SpsA, Chain A"/>
    <property type="match status" value="1"/>
</dbReference>
<dbReference type="Pfam" id="PF00535">
    <property type="entry name" value="Glycos_transf_2"/>
    <property type="match status" value="1"/>
</dbReference>
<feature type="domain" description="Glycosyltransferase 2-like" evidence="1">
    <location>
        <begin position="8"/>
        <end position="72"/>
    </location>
</feature>
<accession>A0A2U1S698</accession>
<keyword evidence="2" id="KW-0808">Transferase</keyword>
<protein>
    <submittedName>
        <fullName evidence="2">Putative glycosyltransferase EpsH</fullName>
        <ecNumber evidence="2">2.4.-.-</ecNumber>
    </submittedName>
</protein>
<dbReference type="InterPro" id="IPR029044">
    <property type="entry name" value="Nucleotide-diphossugar_trans"/>
</dbReference>
<evidence type="ECO:0000259" key="1">
    <source>
        <dbReference type="Pfam" id="PF00535"/>
    </source>
</evidence>
<dbReference type="InterPro" id="IPR001173">
    <property type="entry name" value="Glyco_trans_2-like"/>
</dbReference>
<evidence type="ECO:0000313" key="3">
    <source>
        <dbReference type="Proteomes" id="UP000245577"/>
    </source>
</evidence>
<dbReference type="SUPFAM" id="SSF53448">
    <property type="entry name" value="Nucleotide-diphospho-sugar transferases"/>
    <property type="match status" value="1"/>
</dbReference>
<dbReference type="PANTHER" id="PTHR22916">
    <property type="entry name" value="GLYCOSYLTRANSFERASE"/>
    <property type="match status" value="1"/>
</dbReference>
<organism evidence="2 3">
    <name type="scientific">Methanobrevibacter woesei</name>
    <dbReference type="NCBI Taxonomy" id="190976"/>
    <lineage>
        <taxon>Archaea</taxon>
        <taxon>Methanobacteriati</taxon>
        <taxon>Methanobacteriota</taxon>
        <taxon>Methanomada group</taxon>
        <taxon>Methanobacteria</taxon>
        <taxon>Methanobacteriales</taxon>
        <taxon>Methanobacteriaceae</taxon>
        <taxon>Methanobrevibacter</taxon>
    </lineage>
</organism>
<dbReference type="CDD" id="cd00761">
    <property type="entry name" value="Glyco_tranf_GTA_type"/>
    <property type="match status" value="1"/>
</dbReference>
<dbReference type="EMBL" id="MZGU01000006">
    <property type="protein sequence ID" value="PWB85189.1"/>
    <property type="molecule type" value="Genomic_DNA"/>
</dbReference>
<evidence type="ECO:0000313" key="2">
    <source>
        <dbReference type="EMBL" id="PWB85189.1"/>
    </source>
</evidence>
<dbReference type="GO" id="GO:0016758">
    <property type="term" value="F:hexosyltransferase activity"/>
    <property type="evidence" value="ECO:0007669"/>
    <property type="project" value="UniProtKB-ARBA"/>
</dbReference>
<dbReference type="PANTHER" id="PTHR22916:SF3">
    <property type="entry name" value="UDP-GLCNAC:BETAGAL BETA-1,3-N-ACETYLGLUCOSAMINYLTRANSFERASE-LIKE PROTEIN 1"/>
    <property type="match status" value="1"/>
</dbReference>
<name>A0A2U1S698_9EURY</name>
<keyword evidence="2" id="KW-0328">Glycosyltransferase</keyword>
<reference evidence="2 3" key="1">
    <citation type="submission" date="2017-03" db="EMBL/GenBank/DDBJ databases">
        <title>Genome sequence of Methanobrevibacter wosei.</title>
        <authorList>
            <person name="Poehlein A."/>
            <person name="Seedorf H."/>
            <person name="Daniel R."/>
        </authorList>
    </citation>
    <scope>NUCLEOTIDE SEQUENCE [LARGE SCALE GENOMIC DNA]</scope>
    <source>
        <strain evidence="2 3">DSM 11979</strain>
    </source>
</reference>
<dbReference type="EC" id="2.4.-.-" evidence="2"/>
<proteinExistence type="predicted"/>
<dbReference type="AlphaFoldDB" id="A0A2U1S698"/>